<accession>A0A381IJG7</accession>
<name>A0A381IJG7_AMIAI</name>
<dbReference type="OrthoDB" id="8254779at2"/>
<evidence type="ECO:0000313" key="2">
    <source>
        <dbReference type="Proteomes" id="UP000254701"/>
    </source>
</evidence>
<protein>
    <submittedName>
        <fullName evidence="1">Conjugal transfer protein TrbH</fullName>
    </submittedName>
</protein>
<dbReference type="EMBL" id="UFSM01000002">
    <property type="protein sequence ID" value="SUY28253.1"/>
    <property type="molecule type" value="Genomic_DNA"/>
</dbReference>
<dbReference type="NCBIfam" id="NF010409">
    <property type="entry name" value="PRK13835.1"/>
    <property type="match status" value="1"/>
</dbReference>
<sequence length="142" mass="14666">MRGIFAVLLLSCAGCQMSTTDGLVASSAPPEISGSAASAIAGDMVTKLAEQIGPATGTIVLKPDSSPFGQALEASLKNWGYAVATDQKTDGQKEIPLAYVVDSHEGQVLVRMSTSTIELGRAYQTTMSGAFPASPLSVMRRG</sequence>
<reference evidence="1 2" key="1">
    <citation type="submission" date="2018-06" db="EMBL/GenBank/DDBJ databases">
        <authorList>
            <consortium name="Pathogen Informatics"/>
            <person name="Doyle S."/>
        </authorList>
    </citation>
    <scope>NUCLEOTIDE SEQUENCE [LARGE SCALE GENOMIC DNA]</scope>
    <source>
        <strain evidence="1 2">NCTC10684</strain>
    </source>
</reference>
<organism evidence="1 2">
    <name type="scientific">Aminobacter aminovorans</name>
    <name type="common">Chelatobacter heintzii</name>
    <dbReference type="NCBI Taxonomy" id="83263"/>
    <lineage>
        <taxon>Bacteria</taxon>
        <taxon>Pseudomonadati</taxon>
        <taxon>Pseudomonadota</taxon>
        <taxon>Alphaproteobacteria</taxon>
        <taxon>Hyphomicrobiales</taxon>
        <taxon>Phyllobacteriaceae</taxon>
        <taxon>Aminobacter</taxon>
    </lineage>
</organism>
<proteinExistence type="predicted"/>
<gene>
    <name evidence="1" type="ORF">NCTC10684_05052</name>
</gene>
<dbReference type="RefSeq" id="WP_115734078.1">
    <property type="nucleotide sequence ID" value="NZ_BAAAVY010000009.1"/>
</dbReference>
<dbReference type="Proteomes" id="UP000254701">
    <property type="component" value="Unassembled WGS sequence"/>
</dbReference>
<evidence type="ECO:0000313" key="1">
    <source>
        <dbReference type="EMBL" id="SUY28253.1"/>
    </source>
</evidence>
<dbReference type="AlphaFoldDB" id="A0A381IJG7"/>